<reference evidence="1 2" key="1">
    <citation type="journal article" date="2012" name="J. Bacteriol.">
        <title>Draft Genome Sequence of Agrobacterium albertimagni Strain AOL15.</title>
        <authorList>
            <person name="Trimble W.L."/>
            <person name="Phung le T."/>
            <person name="Meyer F."/>
            <person name="Gilbert J.A."/>
            <person name="Silver S."/>
        </authorList>
    </citation>
    <scope>NUCLEOTIDE SEQUENCE [LARGE SCALE GENOMIC DNA]</scope>
    <source>
        <strain evidence="1 2">AOL15</strain>
    </source>
</reference>
<dbReference type="InterPro" id="IPR011049">
    <property type="entry name" value="Serralysin-like_metalloprot_C"/>
</dbReference>
<gene>
    <name evidence="1" type="ORF">QWE_24245</name>
</gene>
<dbReference type="GO" id="GO:0004601">
    <property type="term" value="F:peroxidase activity"/>
    <property type="evidence" value="ECO:0007669"/>
    <property type="project" value="UniProtKB-KW"/>
</dbReference>
<dbReference type="RefSeq" id="WP_006728825.1">
    <property type="nucleotide sequence ID" value="NZ_ALJF01000048.1"/>
</dbReference>
<organism evidence="1 2">
    <name type="scientific">Agrobacterium albertimagni AOL15</name>
    <dbReference type="NCBI Taxonomy" id="1156935"/>
    <lineage>
        <taxon>Bacteria</taxon>
        <taxon>Pseudomonadati</taxon>
        <taxon>Pseudomonadota</taxon>
        <taxon>Alphaproteobacteria</taxon>
        <taxon>Hyphomicrobiales</taxon>
        <taxon>Rhizobiaceae</taxon>
        <taxon>Rhizobium/Agrobacterium group</taxon>
        <taxon>Agrobacterium</taxon>
    </lineage>
</organism>
<keyword evidence="1" id="KW-0560">Oxidoreductase</keyword>
<dbReference type="eggNOG" id="COG2931">
    <property type="taxonomic scope" value="Bacteria"/>
</dbReference>
<protein>
    <submittedName>
        <fullName evidence="1">Heme peroxidase</fullName>
    </submittedName>
</protein>
<dbReference type="GO" id="GO:0005509">
    <property type="term" value="F:calcium ion binding"/>
    <property type="evidence" value="ECO:0007669"/>
    <property type="project" value="InterPro"/>
</dbReference>
<dbReference type="AlphaFoldDB" id="K2QPM4"/>
<keyword evidence="2" id="KW-1185">Reference proteome</keyword>
<dbReference type="Proteomes" id="UP000007123">
    <property type="component" value="Unassembled WGS sequence"/>
</dbReference>
<dbReference type="PRINTS" id="PR00313">
    <property type="entry name" value="CABNDNGRPT"/>
</dbReference>
<accession>K2QPM4</accession>
<evidence type="ECO:0000313" key="2">
    <source>
        <dbReference type="Proteomes" id="UP000007123"/>
    </source>
</evidence>
<dbReference type="SUPFAM" id="SSF51120">
    <property type="entry name" value="beta-Roll"/>
    <property type="match status" value="2"/>
</dbReference>
<dbReference type="OrthoDB" id="8338689at2"/>
<evidence type="ECO:0000313" key="1">
    <source>
        <dbReference type="EMBL" id="EKF56902.1"/>
    </source>
</evidence>
<sequence length="203" mass="21121">FGDAGNDVIEVGAGDDRVWAGAGDDTVIATLNDGNDVYYGEDGIDTLDYAATSANLTVDLGNGFNQRGSVSGGTTGSDTFYGFENFIGGFGHDTITASSAVNVIDGGLGDDVFKFTSAANANGDTIYGFQTGDRIDFTGMGAMKLEAGQTIDAIGDVTITHEMRDGEEFTVIRGNTQGDNAADFELSLHGRHNLTINDFLGVS</sequence>
<comment type="caution">
    <text evidence="1">The sequence shown here is derived from an EMBL/GenBank/DDBJ whole genome shotgun (WGS) entry which is preliminary data.</text>
</comment>
<proteinExistence type="predicted"/>
<dbReference type="EMBL" id="ALJF01000048">
    <property type="protein sequence ID" value="EKF56902.1"/>
    <property type="molecule type" value="Genomic_DNA"/>
</dbReference>
<dbReference type="Pfam" id="PF00353">
    <property type="entry name" value="HemolysinCabind"/>
    <property type="match status" value="3"/>
</dbReference>
<keyword evidence="1" id="KW-0575">Peroxidase</keyword>
<dbReference type="Gene3D" id="2.150.10.10">
    <property type="entry name" value="Serralysin-like metalloprotease, C-terminal"/>
    <property type="match status" value="2"/>
</dbReference>
<dbReference type="PATRIC" id="fig|1156935.5.peg.4916"/>
<feature type="non-terminal residue" evidence="1">
    <location>
        <position position="1"/>
    </location>
</feature>
<dbReference type="STRING" id="1156935.QWE_24245"/>
<name>K2QPM4_9HYPH</name>
<dbReference type="InterPro" id="IPR001343">
    <property type="entry name" value="Hemolysn_Ca-bd"/>
</dbReference>